<dbReference type="PANTHER" id="PTHR45996:SF3">
    <property type="entry name" value="CREB-H TRANSCRIPTION FACTOR HOMOLOG LET-607"/>
    <property type="match status" value="1"/>
</dbReference>
<dbReference type="GO" id="GO:0005634">
    <property type="term" value="C:nucleus"/>
    <property type="evidence" value="ECO:0007669"/>
    <property type="project" value="TreeGrafter"/>
</dbReference>
<protein>
    <submittedName>
        <fullName evidence="10">BZIP domain-containing protein</fullName>
    </submittedName>
</protein>
<feature type="region of interest" description="Disordered" evidence="6">
    <location>
        <begin position="328"/>
        <end position="358"/>
    </location>
</feature>
<feature type="compositionally biased region" description="Low complexity" evidence="6">
    <location>
        <begin position="337"/>
        <end position="358"/>
    </location>
</feature>
<evidence type="ECO:0000256" key="4">
    <source>
        <dbReference type="ARBA" id="ARBA00023242"/>
    </source>
</evidence>
<dbReference type="OMA" id="ECVRIGS"/>
<evidence type="ECO:0000313" key="8">
    <source>
        <dbReference type="EMBL" id="VDN07986.1"/>
    </source>
</evidence>
<evidence type="ECO:0000256" key="1">
    <source>
        <dbReference type="ARBA" id="ARBA00023015"/>
    </source>
</evidence>
<evidence type="ECO:0000313" key="10">
    <source>
        <dbReference type="WBParaSite" id="TCLT_0001031301-mRNA-1"/>
    </source>
</evidence>
<dbReference type="GO" id="GO:0000978">
    <property type="term" value="F:RNA polymerase II cis-regulatory region sequence-specific DNA binding"/>
    <property type="evidence" value="ECO:0007669"/>
    <property type="project" value="TreeGrafter"/>
</dbReference>
<dbReference type="InterPro" id="IPR051381">
    <property type="entry name" value="CREB_ATF_subfamily"/>
</dbReference>
<keyword evidence="4" id="KW-0539">Nucleus</keyword>
<organism evidence="10">
    <name type="scientific">Thelazia callipaeda</name>
    <name type="common">Oriental eyeworm</name>
    <name type="synonym">Parasitic nematode</name>
    <dbReference type="NCBI Taxonomy" id="103827"/>
    <lineage>
        <taxon>Eukaryota</taxon>
        <taxon>Metazoa</taxon>
        <taxon>Ecdysozoa</taxon>
        <taxon>Nematoda</taxon>
        <taxon>Chromadorea</taxon>
        <taxon>Rhabditida</taxon>
        <taxon>Spirurina</taxon>
        <taxon>Spiruromorpha</taxon>
        <taxon>Thelazioidea</taxon>
        <taxon>Thelaziidae</taxon>
        <taxon>Thelazia</taxon>
    </lineage>
</organism>
<proteinExistence type="predicted"/>
<reference evidence="8 9" key="2">
    <citation type="submission" date="2018-11" db="EMBL/GenBank/DDBJ databases">
        <authorList>
            <consortium name="Pathogen Informatics"/>
        </authorList>
    </citation>
    <scope>NUCLEOTIDE SEQUENCE [LARGE SCALE GENOMIC DNA]</scope>
</reference>
<evidence type="ECO:0000259" key="7">
    <source>
        <dbReference type="SMART" id="SM00338"/>
    </source>
</evidence>
<evidence type="ECO:0000256" key="3">
    <source>
        <dbReference type="ARBA" id="ARBA00023163"/>
    </source>
</evidence>
<dbReference type="Proteomes" id="UP000276776">
    <property type="component" value="Unassembled WGS sequence"/>
</dbReference>
<keyword evidence="3" id="KW-0804">Transcription</keyword>
<feature type="coiled-coil region" evidence="5">
    <location>
        <begin position="259"/>
        <end position="286"/>
    </location>
</feature>
<keyword evidence="5" id="KW-0175">Coiled coil</keyword>
<reference evidence="10" key="1">
    <citation type="submission" date="2017-02" db="UniProtKB">
        <authorList>
            <consortium name="WormBaseParasite"/>
        </authorList>
    </citation>
    <scope>IDENTIFICATION</scope>
</reference>
<dbReference type="PANTHER" id="PTHR45996">
    <property type="entry name" value="AGAP001464-PB"/>
    <property type="match status" value="1"/>
</dbReference>
<dbReference type="InterPro" id="IPR004827">
    <property type="entry name" value="bZIP"/>
</dbReference>
<gene>
    <name evidence="8" type="ORF">TCLT_LOCUS10302</name>
</gene>
<evidence type="ECO:0000256" key="6">
    <source>
        <dbReference type="SAM" id="MobiDB-lite"/>
    </source>
</evidence>
<sequence length="504" mass="56958">MVFFRAGGMEAAPFDLDMDLMLTDPQSDLMLSGASSAEVHDPFMLADDDNANLITNSDSDLNEFCTFSMPDLFGPDCMLDSLCSQLDAQENFAEEHYYNSNRSESLSSLNYEGSSSAVSYSQSTYEQLDLLEEASKEIFDDDDKRKNYMVMPSREIKTERALKAVSSTPSIISTRLASRLNTNDVSKKTKSPLTRIAAEKRKYPPLVLTEEEKKLCKKEGVRLPEHYPLTKAEERELKRIRRKIRNKHSAQTSPLEDRVENCTLENEELKKQVEHLKKLNTTYLSQLRKLQTVVANGSKRKVHAGACLAILMLSVCLLVAPNLSPLSKKRNEEETEQVTTSKTQQPKKTPPIAGRSRSLLQLVSSVTDKIDANTCEEEEIDDSSASKSEDRQMLFKNNSRGQKRVMFWNSRGPTSARPHSLLTRRKAPPSYQNVKIGHFTRKRNAAIDESLYPTTSAYDKPWLRTMSSVEYKQAKVTNGSTFRVYANPGSFISMDSKNLRIQQA</sequence>
<dbReference type="OrthoDB" id="674948at2759"/>
<evidence type="ECO:0000313" key="9">
    <source>
        <dbReference type="Proteomes" id="UP000276776"/>
    </source>
</evidence>
<dbReference type="AlphaFoldDB" id="A0A0N5DAV4"/>
<name>A0A0N5DAV4_THECL</name>
<keyword evidence="9" id="KW-1185">Reference proteome</keyword>
<feature type="domain" description="BZIP" evidence="7">
    <location>
        <begin position="234"/>
        <end position="289"/>
    </location>
</feature>
<feature type="region of interest" description="Disordered" evidence="6">
    <location>
        <begin position="374"/>
        <end position="396"/>
    </location>
</feature>
<evidence type="ECO:0000256" key="5">
    <source>
        <dbReference type="SAM" id="Coils"/>
    </source>
</evidence>
<evidence type="ECO:0000256" key="2">
    <source>
        <dbReference type="ARBA" id="ARBA00023125"/>
    </source>
</evidence>
<dbReference type="SMART" id="SM00338">
    <property type="entry name" value="BRLZ"/>
    <property type="match status" value="1"/>
</dbReference>
<dbReference type="STRING" id="103827.A0A0N5DAV4"/>
<keyword evidence="1" id="KW-0805">Transcription regulation</keyword>
<accession>A0A0N5DAV4</accession>
<dbReference type="GO" id="GO:0000981">
    <property type="term" value="F:DNA-binding transcription factor activity, RNA polymerase II-specific"/>
    <property type="evidence" value="ECO:0007669"/>
    <property type="project" value="TreeGrafter"/>
</dbReference>
<dbReference type="EMBL" id="UYYF01005048">
    <property type="protein sequence ID" value="VDN07986.1"/>
    <property type="molecule type" value="Genomic_DNA"/>
</dbReference>
<dbReference type="WBParaSite" id="TCLT_0001031301-mRNA-1">
    <property type="protein sequence ID" value="TCLT_0001031301-mRNA-1"/>
    <property type="gene ID" value="TCLT_0001031301"/>
</dbReference>
<keyword evidence="2" id="KW-0238">DNA-binding</keyword>